<dbReference type="EC" id="3.1.-.-" evidence="6"/>
<dbReference type="Proteomes" id="UP001597112">
    <property type="component" value="Unassembled WGS sequence"/>
</dbReference>
<dbReference type="EMBL" id="JBHTKA010000016">
    <property type="protein sequence ID" value="MFD1003605.1"/>
    <property type="molecule type" value="Genomic_DNA"/>
</dbReference>
<evidence type="ECO:0000313" key="7">
    <source>
        <dbReference type="Proteomes" id="UP001597112"/>
    </source>
</evidence>
<dbReference type="GO" id="GO:0016787">
    <property type="term" value="F:hydrolase activity"/>
    <property type="evidence" value="ECO:0007669"/>
    <property type="project" value="UniProtKB-KW"/>
</dbReference>
<dbReference type="Gene3D" id="3.60.21.10">
    <property type="match status" value="1"/>
</dbReference>
<protein>
    <submittedName>
        <fullName evidence="6">Metallophosphoesterase family protein</fullName>
        <ecNumber evidence="6">3.1.-.-</ecNumber>
    </submittedName>
</protein>
<comment type="caution">
    <text evidence="6">The sequence shown here is derived from an EMBL/GenBank/DDBJ whole genome shotgun (WGS) entry which is preliminary data.</text>
</comment>
<comment type="similarity">
    <text evidence="4">Belongs to the cyclic nucleotide phosphodiesterase class-III family.</text>
</comment>
<evidence type="ECO:0000256" key="2">
    <source>
        <dbReference type="ARBA" id="ARBA00022801"/>
    </source>
</evidence>
<dbReference type="InterPro" id="IPR050884">
    <property type="entry name" value="CNP_phosphodiesterase-III"/>
</dbReference>
<dbReference type="InterPro" id="IPR004843">
    <property type="entry name" value="Calcineurin-like_PHP"/>
</dbReference>
<dbReference type="PANTHER" id="PTHR42988">
    <property type="entry name" value="PHOSPHOHYDROLASE"/>
    <property type="match status" value="1"/>
</dbReference>
<dbReference type="PANTHER" id="PTHR42988:SF2">
    <property type="entry name" value="CYCLIC NUCLEOTIDE PHOSPHODIESTERASE CBUA0032-RELATED"/>
    <property type="match status" value="1"/>
</dbReference>
<feature type="domain" description="Calcineurin-like phosphoesterase" evidence="5">
    <location>
        <begin position="59"/>
        <end position="229"/>
    </location>
</feature>
<accession>A0ABW3KDU9</accession>
<keyword evidence="2 6" id="KW-0378">Hydrolase</keyword>
<dbReference type="InterPro" id="IPR029052">
    <property type="entry name" value="Metallo-depent_PP-like"/>
</dbReference>
<reference evidence="7" key="1">
    <citation type="journal article" date="2019" name="Int. J. Syst. Evol. Microbiol.">
        <title>The Global Catalogue of Microorganisms (GCM) 10K type strain sequencing project: providing services to taxonomists for standard genome sequencing and annotation.</title>
        <authorList>
            <consortium name="The Broad Institute Genomics Platform"/>
            <consortium name="The Broad Institute Genome Sequencing Center for Infectious Disease"/>
            <person name="Wu L."/>
            <person name="Ma J."/>
        </authorList>
    </citation>
    <scope>NUCLEOTIDE SEQUENCE [LARGE SCALE GENOMIC DNA]</scope>
    <source>
        <strain evidence="7">CCUG 58938</strain>
    </source>
</reference>
<gene>
    <name evidence="6" type="ORF">ACFQ21_30045</name>
</gene>
<evidence type="ECO:0000256" key="3">
    <source>
        <dbReference type="ARBA" id="ARBA00023004"/>
    </source>
</evidence>
<evidence type="ECO:0000256" key="4">
    <source>
        <dbReference type="ARBA" id="ARBA00025742"/>
    </source>
</evidence>
<keyword evidence="3" id="KW-0408">Iron</keyword>
<dbReference type="Pfam" id="PF00149">
    <property type="entry name" value="Metallophos"/>
    <property type="match status" value="1"/>
</dbReference>
<sequence length="269" mass="31117">MWRRFVRRKSIHTIIIFILSGCSLFEYHPYEVIVPDNEQNLNATSIQTIQARVAGKDTMTLILMGDTQRFYDDVEAFVSSANQHTADFVILNGDITDFGINDEFHWIHSIMKKLNKPYLAVIGNHDLSGNGELVFEKMYGPLNYSFITNDFKFIFLNTNSREYNFNGHVPDTTWLKNELAGDSFKHAVVSSHVPPFDNDFDPAMELAYARILKKSTKVAVSLHGHTHKYSNTQPYEDGIQYIVSTSMNERMYLILKLWGDKYNVEEIYY</sequence>
<evidence type="ECO:0000259" key="5">
    <source>
        <dbReference type="Pfam" id="PF00149"/>
    </source>
</evidence>
<name>A0ABW3KDU9_9BACT</name>
<dbReference type="PROSITE" id="PS51257">
    <property type="entry name" value="PROKAR_LIPOPROTEIN"/>
    <property type="match status" value="1"/>
</dbReference>
<evidence type="ECO:0000256" key="1">
    <source>
        <dbReference type="ARBA" id="ARBA00022723"/>
    </source>
</evidence>
<evidence type="ECO:0000313" key="6">
    <source>
        <dbReference type="EMBL" id="MFD1003605.1"/>
    </source>
</evidence>
<proteinExistence type="inferred from homology"/>
<keyword evidence="7" id="KW-1185">Reference proteome</keyword>
<dbReference type="SUPFAM" id="SSF56300">
    <property type="entry name" value="Metallo-dependent phosphatases"/>
    <property type="match status" value="1"/>
</dbReference>
<keyword evidence="1" id="KW-0479">Metal-binding</keyword>
<organism evidence="6 7">
    <name type="scientific">Ohtaekwangia kribbensis</name>
    <dbReference type="NCBI Taxonomy" id="688913"/>
    <lineage>
        <taxon>Bacteria</taxon>
        <taxon>Pseudomonadati</taxon>
        <taxon>Bacteroidota</taxon>
        <taxon>Cytophagia</taxon>
        <taxon>Cytophagales</taxon>
        <taxon>Fulvivirgaceae</taxon>
        <taxon>Ohtaekwangia</taxon>
    </lineage>
</organism>
<dbReference type="RefSeq" id="WP_377586478.1">
    <property type="nucleotide sequence ID" value="NZ_JBHTKA010000016.1"/>
</dbReference>